<protein>
    <recommendedName>
        <fullName evidence="2">DUF4488 domain-containing protein</fullName>
    </recommendedName>
</protein>
<dbReference type="RefSeq" id="WP_345212492.1">
    <property type="nucleotide sequence ID" value="NZ_BAABFT010000010.1"/>
</dbReference>
<feature type="chain" id="PRO_5045510864" description="DUF4488 domain-containing protein" evidence="1">
    <location>
        <begin position="31"/>
        <end position="151"/>
    </location>
</feature>
<evidence type="ECO:0000313" key="4">
    <source>
        <dbReference type="Proteomes" id="UP001500582"/>
    </source>
</evidence>
<keyword evidence="4" id="KW-1185">Reference proteome</keyword>
<dbReference type="Proteomes" id="UP001500582">
    <property type="component" value="Unassembled WGS sequence"/>
</dbReference>
<evidence type="ECO:0000256" key="1">
    <source>
        <dbReference type="SAM" id="SignalP"/>
    </source>
</evidence>
<evidence type="ECO:0000259" key="2">
    <source>
        <dbReference type="Pfam" id="PF14869"/>
    </source>
</evidence>
<gene>
    <name evidence="3" type="ORF">GCM10023149_35530</name>
</gene>
<evidence type="ECO:0000313" key="3">
    <source>
        <dbReference type="EMBL" id="GAA4330383.1"/>
    </source>
</evidence>
<dbReference type="Pfam" id="PF14869">
    <property type="entry name" value="DUF4488"/>
    <property type="match status" value="1"/>
</dbReference>
<dbReference type="InterPro" id="IPR027991">
    <property type="entry name" value="DUF4488"/>
</dbReference>
<sequence length="151" mass="16780">MSKPKNIIKINLKFIVALLCLYFAVTTAFAQNKKANKKAIVGIWELSMIETNGQPLQATDPGHLKLFNADGTFANIKVLNTGSVISHSGKYTVDNTQSYTETALYRITENANDPLGKGFKINYAFSDDKNSLTLKLIYKDGVTSTEVWRKL</sequence>
<dbReference type="Gene3D" id="2.40.128.490">
    <property type="entry name" value="Uncharacterised protein PF14869, DUF4488"/>
    <property type="match status" value="1"/>
</dbReference>
<dbReference type="EMBL" id="BAABFT010000010">
    <property type="protein sequence ID" value="GAA4330383.1"/>
    <property type="molecule type" value="Genomic_DNA"/>
</dbReference>
<accession>A0ABP8GV15</accession>
<feature type="domain" description="DUF4488" evidence="2">
    <location>
        <begin position="40"/>
        <end position="150"/>
    </location>
</feature>
<keyword evidence="1" id="KW-0732">Signal</keyword>
<name>A0ABP8GV15_9SPHI</name>
<proteinExistence type="predicted"/>
<reference evidence="4" key="1">
    <citation type="journal article" date="2019" name="Int. J. Syst. Evol. Microbiol.">
        <title>The Global Catalogue of Microorganisms (GCM) 10K type strain sequencing project: providing services to taxonomists for standard genome sequencing and annotation.</title>
        <authorList>
            <consortium name="The Broad Institute Genomics Platform"/>
            <consortium name="The Broad Institute Genome Sequencing Center for Infectious Disease"/>
            <person name="Wu L."/>
            <person name="Ma J."/>
        </authorList>
    </citation>
    <scope>NUCLEOTIDE SEQUENCE [LARGE SCALE GENOMIC DNA]</scope>
    <source>
        <strain evidence="4">JCM 17705</strain>
    </source>
</reference>
<organism evidence="3 4">
    <name type="scientific">Mucilaginibacter gynuensis</name>
    <dbReference type="NCBI Taxonomy" id="1302236"/>
    <lineage>
        <taxon>Bacteria</taxon>
        <taxon>Pseudomonadati</taxon>
        <taxon>Bacteroidota</taxon>
        <taxon>Sphingobacteriia</taxon>
        <taxon>Sphingobacteriales</taxon>
        <taxon>Sphingobacteriaceae</taxon>
        <taxon>Mucilaginibacter</taxon>
    </lineage>
</organism>
<feature type="signal peptide" evidence="1">
    <location>
        <begin position="1"/>
        <end position="30"/>
    </location>
</feature>
<comment type="caution">
    <text evidence="3">The sequence shown here is derived from an EMBL/GenBank/DDBJ whole genome shotgun (WGS) entry which is preliminary data.</text>
</comment>